<name>A0A381LK31_BLUGR</name>
<dbReference type="EMBL" id="UIGY01000249">
    <property type="protein sequence ID" value="SUZ13872.1"/>
    <property type="molecule type" value="Genomic_DNA"/>
</dbReference>
<feature type="signal peptide" evidence="1">
    <location>
        <begin position="1"/>
        <end position="21"/>
    </location>
</feature>
<evidence type="ECO:0000256" key="1">
    <source>
        <dbReference type="SAM" id="SignalP"/>
    </source>
</evidence>
<feature type="chain" id="PRO_5017029175" evidence="1">
    <location>
        <begin position="22"/>
        <end position="128"/>
    </location>
</feature>
<gene>
    <name evidence="2" type="ORF">BGT96224V2_LOCUS7073</name>
</gene>
<keyword evidence="1" id="KW-0732">Signal</keyword>
<accession>A0A381LK31</accession>
<sequence length="128" mass="14060">MKLFTIANITLLLSFSVPVISSPIQKRNKHTLEVPHEMSSFNVYCRGGAKYDGEDLRVLAGVGAMLLKSNHSRVIPISKFSYTVAGPYFAKSINDVDYVVFTEMGIFVGVVSVGNPDLGEKMEPCLNM</sequence>
<dbReference type="AlphaFoldDB" id="A0A381LK31"/>
<proteinExistence type="predicted"/>
<protein>
    <submittedName>
        <fullName evidence="2">BgtE-20057</fullName>
    </submittedName>
</protein>
<evidence type="ECO:0000313" key="2">
    <source>
        <dbReference type="EMBL" id="SUZ13872.1"/>
    </source>
</evidence>
<reference evidence="2" key="1">
    <citation type="submission" date="2018-07" db="EMBL/GenBank/DDBJ databases">
        <authorList>
            <person name="Quirk P.G."/>
            <person name="Krulwich T.A."/>
        </authorList>
    </citation>
    <scope>NUCLEOTIDE SEQUENCE</scope>
    <source>
        <strain evidence="2">96224</strain>
    </source>
</reference>
<organism evidence="2">
    <name type="scientific">Blumeria graminis f. sp. tritici 96224</name>
    <dbReference type="NCBI Taxonomy" id="1268274"/>
    <lineage>
        <taxon>Eukaryota</taxon>
        <taxon>Fungi</taxon>
        <taxon>Dikarya</taxon>
        <taxon>Ascomycota</taxon>
        <taxon>Pezizomycotina</taxon>
        <taxon>Leotiomycetes</taxon>
        <taxon>Erysiphales</taxon>
        <taxon>Erysiphaceae</taxon>
        <taxon>Blumeria</taxon>
    </lineage>
</organism>